<dbReference type="GO" id="GO:0016829">
    <property type="term" value="F:lyase activity"/>
    <property type="evidence" value="ECO:0007669"/>
    <property type="project" value="InterPro"/>
</dbReference>
<name>A0A6J4HLQ3_9CHLR</name>
<dbReference type="SUPFAM" id="SSF160104">
    <property type="entry name" value="Acetoacetate decarboxylase-like"/>
    <property type="match status" value="1"/>
</dbReference>
<sequence>MPLANKHPGETFLAYPSAPWHLQGHAICSSYLLDIPRVMAPFPPELSVVPVLPGKTLGGIYLAVYEAGSVLEYHELIAVSALVRYRRKLGAWVSHIYVDNSYSVAGGREIWGLPKQLAEFTWDDPLGPAFVRQGERLLCTLRAYSSAPPRTTANLSPRVRAEAQGTTMV</sequence>
<evidence type="ECO:0000313" key="2">
    <source>
        <dbReference type="EMBL" id="CAA9227896.1"/>
    </source>
</evidence>
<gene>
    <name evidence="2" type="ORF">AVDCRST_MAG93-758</name>
</gene>
<dbReference type="InterPro" id="IPR010451">
    <property type="entry name" value="Acetoacetate_decarboxylase"/>
</dbReference>
<feature type="region of interest" description="Disordered" evidence="1">
    <location>
        <begin position="149"/>
        <end position="169"/>
    </location>
</feature>
<evidence type="ECO:0000256" key="1">
    <source>
        <dbReference type="SAM" id="MobiDB-lite"/>
    </source>
</evidence>
<dbReference type="PANTHER" id="PTHR35467:SF2">
    <property type="entry name" value="PROTEIN NEOXANTHIN-DEFICIENT 1"/>
    <property type="match status" value="1"/>
</dbReference>
<dbReference type="InterPro" id="IPR023375">
    <property type="entry name" value="ADC_dom_sf"/>
</dbReference>
<reference evidence="2" key="1">
    <citation type="submission" date="2020-02" db="EMBL/GenBank/DDBJ databases">
        <authorList>
            <person name="Meier V. D."/>
        </authorList>
    </citation>
    <scope>NUCLEOTIDE SEQUENCE</scope>
    <source>
        <strain evidence="2">AVDCRST_MAG93</strain>
    </source>
</reference>
<dbReference type="Gene3D" id="2.40.400.10">
    <property type="entry name" value="Acetoacetate decarboxylase-like"/>
    <property type="match status" value="1"/>
</dbReference>
<organism evidence="2">
    <name type="scientific">uncultured Chloroflexia bacterium</name>
    <dbReference type="NCBI Taxonomy" id="1672391"/>
    <lineage>
        <taxon>Bacteria</taxon>
        <taxon>Bacillati</taxon>
        <taxon>Chloroflexota</taxon>
        <taxon>Chloroflexia</taxon>
        <taxon>environmental samples</taxon>
    </lineage>
</organism>
<dbReference type="AlphaFoldDB" id="A0A6J4HLQ3"/>
<protein>
    <recommendedName>
        <fullName evidence="3">Acetoacetate decarboxylase</fullName>
    </recommendedName>
</protein>
<dbReference type="Pfam" id="PF06314">
    <property type="entry name" value="ADC"/>
    <property type="match status" value="1"/>
</dbReference>
<evidence type="ECO:0008006" key="3">
    <source>
        <dbReference type="Google" id="ProtNLM"/>
    </source>
</evidence>
<accession>A0A6J4HLQ3</accession>
<dbReference type="EMBL" id="CADCTR010000247">
    <property type="protein sequence ID" value="CAA9227896.1"/>
    <property type="molecule type" value="Genomic_DNA"/>
</dbReference>
<dbReference type="PANTHER" id="PTHR35467">
    <property type="match status" value="1"/>
</dbReference>
<dbReference type="InterPro" id="IPR039343">
    <property type="entry name" value="NDX1-like"/>
</dbReference>
<proteinExistence type="predicted"/>